<dbReference type="GO" id="GO:1990904">
    <property type="term" value="C:ribonucleoprotein complex"/>
    <property type="evidence" value="ECO:0007669"/>
    <property type="project" value="UniProtKB-KW"/>
</dbReference>
<feature type="region of interest" description="Disordered" evidence="4">
    <location>
        <begin position="260"/>
        <end position="281"/>
    </location>
</feature>
<organism evidence="5 6">
    <name type="scientific">Cryoendolithus antarcticus</name>
    <dbReference type="NCBI Taxonomy" id="1507870"/>
    <lineage>
        <taxon>Eukaryota</taxon>
        <taxon>Fungi</taxon>
        <taxon>Dikarya</taxon>
        <taxon>Ascomycota</taxon>
        <taxon>Pezizomycotina</taxon>
        <taxon>Dothideomycetes</taxon>
        <taxon>Dothideomycetidae</taxon>
        <taxon>Cladosporiales</taxon>
        <taxon>Cladosporiaceae</taxon>
        <taxon>Cryoendolithus</taxon>
    </lineage>
</organism>
<comment type="caution">
    <text evidence="5">The sequence shown here is derived from an EMBL/GenBank/DDBJ whole genome shotgun (WGS) entry which is preliminary data.</text>
</comment>
<accession>A0A1V8TBG0</accession>
<dbReference type="Gene3D" id="3.30.1490.10">
    <property type="match status" value="1"/>
</dbReference>
<name>A0A1V8TBG0_9PEZI</name>
<comment type="similarity">
    <text evidence="1">Belongs to the universal ribosomal protein uS8 family.</text>
</comment>
<evidence type="ECO:0000313" key="5">
    <source>
        <dbReference type="EMBL" id="OQO08624.1"/>
    </source>
</evidence>
<evidence type="ECO:0008006" key="7">
    <source>
        <dbReference type="Google" id="ProtNLM"/>
    </source>
</evidence>
<dbReference type="EMBL" id="NAJO01000012">
    <property type="protein sequence ID" value="OQO08624.1"/>
    <property type="molecule type" value="Genomic_DNA"/>
</dbReference>
<evidence type="ECO:0000256" key="2">
    <source>
        <dbReference type="ARBA" id="ARBA00022980"/>
    </source>
</evidence>
<dbReference type="GO" id="GO:0006412">
    <property type="term" value="P:translation"/>
    <property type="evidence" value="ECO:0007669"/>
    <property type="project" value="InterPro"/>
</dbReference>
<sequence length="281" mass="31006">MSLVNLSHVCSHLQNASLARLGLTSIPYTRLHLSLCLLLQKQGFFSSVKLAGPTPPLSSFPPNAELALPQISKHRQPPIARRRTKPEDQTRETALVRMLTEGATPEALKEEGWVDEDVTWASLHAARSSHSLEEEGIPISAMGLEIPSQPLSLPPSDPSDLESTVTQSNRASRRLWLGLKYWEGLPVLRKASMMSKPTKRIWLNSREIGEVVRGRRAGEVKGMTQVGEVVAVSTDRGVMEARECAERKVGGMVLCRFKPESRSRAGESCKTVPRRLSSEQA</sequence>
<keyword evidence="2" id="KW-0689">Ribosomal protein</keyword>
<dbReference type="STRING" id="1507870.A0A1V8TBG0"/>
<dbReference type="InParanoid" id="A0A1V8TBG0"/>
<evidence type="ECO:0000313" key="6">
    <source>
        <dbReference type="Proteomes" id="UP000192596"/>
    </source>
</evidence>
<dbReference type="InterPro" id="IPR000630">
    <property type="entry name" value="Ribosomal_uS8"/>
</dbReference>
<reference evidence="6" key="1">
    <citation type="submission" date="2017-03" db="EMBL/GenBank/DDBJ databases">
        <title>Genomes of endolithic fungi from Antarctica.</title>
        <authorList>
            <person name="Coleine C."/>
            <person name="Masonjones S."/>
            <person name="Stajich J.E."/>
        </authorList>
    </citation>
    <scope>NUCLEOTIDE SEQUENCE [LARGE SCALE GENOMIC DNA]</scope>
    <source>
        <strain evidence="6">CCFEE 5527</strain>
    </source>
</reference>
<dbReference type="GO" id="GO:0005840">
    <property type="term" value="C:ribosome"/>
    <property type="evidence" value="ECO:0007669"/>
    <property type="project" value="UniProtKB-KW"/>
</dbReference>
<dbReference type="AlphaFoldDB" id="A0A1V8TBG0"/>
<gene>
    <name evidence="5" type="ORF">B0A48_06494</name>
</gene>
<dbReference type="SUPFAM" id="SSF56047">
    <property type="entry name" value="Ribosomal protein S8"/>
    <property type="match status" value="2"/>
</dbReference>
<dbReference type="Proteomes" id="UP000192596">
    <property type="component" value="Unassembled WGS sequence"/>
</dbReference>
<evidence type="ECO:0000256" key="1">
    <source>
        <dbReference type="ARBA" id="ARBA00006471"/>
    </source>
</evidence>
<dbReference type="Pfam" id="PF00410">
    <property type="entry name" value="Ribosomal_S8"/>
    <property type="match status" value="1"/>
</dbReference>
<keyword evidence="6" id="KW-1185">Reference proteome</keyword>
<evidence type="ECO:0000256" key="3">
    <source>
        <dbReference type="ARBA" id="ARBA00023274"/>
    </source>
</evidence>
<proteinExistence type="inferred from homology"/>
<protein>
    <recommendedName>
        <fullName evidence="7">Ribosomal protein S8</fullName>
    </recommendedName>
</protein>
<dbReference type="FunCoup" id="A0A1V8TBG0">
    <property type="interactions" value="135"/>
</dbReference>
<dbReference type="GO" id="GO:0003735">
    <property type="term" value="F:structural constituent of ribosome"/>
    <property type="evidence" value="ECO:0007669"/>
    <property type="project" value="InterPro"/>
</dbReference>
<dbReference type="OrthoDB" id="409928at2759"/>
<evidence type="ECO:0000256" key="4">
    <source>
        <dbReference type="SAM" id="MobiDB-lite"/>
    </source>
</evidence>
<dbReference type="InterPro" id="IPR035987">
    <property type="entry name" value="Ribosomal_uS8_sf"/>
</dbReference>
<keyword evidence="3" id="KW-0687">Ribonucleoprotein</keyword>